<dbReference type="AlphaFoldDB" id="A0AAW9QK82"/>
<dbReference type="EMBL" id="JAZIBG010000036">
    <property type="protein sequence ID" value="MEF7615927.1"/>
    <property type="molecule type" value="Genomic_DNA"/>
</dbReference>
<organism evidence="1 2">
    <name type="scientific">Aquincola agrisoli</name>
    <dbReference type="NCBI Taxonomy" id="3119538"/>
    <lineage>
        <taxon>Bacteria</taxon>
        <taxon>Pseudomonadati</taxon>
        <taxon>Pseudomonadota</taxon>
        <taxon>Betaproteobacteria</taxon>
        <taxon>Burkholderiales</taxon>
        <taxon>Sphaerotilaceae</taxon>
        <taxon>Aquincola</taxon>
    </lineage>
</organism>
<sequence>MAQLSDQTLRHWRSVLPPLAGLNGYTPCFTPGDALALLVVRHLVKVMGIGVGALAGASIDLFSLCRSTSWPQLADRRLLVQVEQGKAILLTGEPDLDTPAVLVPMRPFAEQLQAAWASSFPALEQLPLQFGAAIVPPRLARRAGA</sequence>
<proteinExistence type="predicted"/>
<comment type="caution">
    <text evidence="1">The sequence shown here is derived from an EMBL/GenBank/DDBJ whole genome shotgun (WGS) entry which is preliminary data.</text>
</comment>
<gene>
    <name evidence="1" type="ORF">V4F39_18575</name>
</gene>
<accession>A0AAW9QK82</accession>
<protein>
    <submittedName>
        <fullName evidence="1">Uncharacterized protein</fullName>
    </submittedName>
</protein>
<evidence type="ECO:0000313" key="2">
    <source>
        <dbReference type="Proteomes" id="UP001336250"/>
    </source>
</evidence>
<name>A0AAW9QK82_9BURK</name>
<dbReference type="Proteomes" id="UP001336250">
    <property type="component" value="Unassembled WGS sequence"/>
</dbReference>
<evidence type="ECO:0000313" key="1">
    <source>
        <dbReference type="EMBL" id="MEF7615927.1"/>
    </source>
</evidence>
<keyword evidence="2" id="KW-1185">Reference proteome</keyword>
<dbReference type="RefSeq" id="WP_332291278.1">
    <property type="nucleotide sequence ID" value="NZ_JAZIBG010000036.1"/>
</dbReference>
<reference evidence="1 2" key="1">
    <citation type="submission" date="2024-02" db="EMBL/GenBank/DDBJ databases">
        <title>Genome sequence of Aquincola sp. MAHUQ-54.</title>
        <authorList>
            <person name="Huq M.A."/>
        </authorList>
    </citation>
    <scope>NUCLEOTIDE SEQUENCE [LARGE SCALE GENOMIC DNA]</scope>
    <source>
        <strain evidence="1 2">MAHUQ-54</strain>
    </source>
</reference>